<dbReference type="InterPro" id="IPR001633">
    <property type="entry name" value="EAL_dom"/>
</dbReference>
<name>A0A6N0I1J7_9GAMM</name>
<evidence type="ECO:0000259" key="1">
    <source>
        <dbReference type="PROSITE" id="PS50883"/>
    </source>
</evidence>
<dbReference type="KEGG" id="rev:HUE57_17475"/>
<dbReference type="AlphaFoldDB" id="A0A6N0I1J7"/>
<dbReference type="InterPro" id="IPR035919">
    <property type="entry name" value="EAL_sf"/>
</dbReference>
<feature type="domain" description="EAL" evidence="1">
    <location>
        <begin position="14"/>
        <end position="75"/>
    </location>
</feature>
<protein>
    <submittedName>
        <fullName evidence="2">EAL domain-containing protein</fullName>
    </submittedName>
</protein>
<dbReference type="PANTHER" id="PTHR33121:SF70">
    <property type="entry name" value="SIGNALING PROTEIN YKOW"/>
    <property type="match status" value="1"/>
</dbReference>
<evidence type="ECO:0000313" key="3">
    <source>
        <dbReference type="Proteomes" id="UP000509658"/>
    </source>
</evidence>
<reference evidence="2 3" key="1">
    <citation type="submission" date="2020-05" db="EMBL/GenBank/DDBJ databases">
        <title>Horizontal transmission and recombination maintain forever young bacterial symbiont genomes.</title>
        <authorList>
            <person name="Russell S.L."/>
            <person name="Pepper-Tunick E."/>
            <person name="Svedberg J."/>
            <person name="Byrne A."/>
            <person name="Ruelas Castillo J."/>
            <person name="Vollmers C."/>
            <person name="Beinart R.A."/>
            <person name="Corbett-Detig R."/>
        </authorList>
    </citation>
    <scope>NUCLEOTIDE SEQUENCE [LARGE SCALE GENOMIC DNA]</scope>
    <source>
        <strain evidence="2">Santa_Monica_outfall</strain>
    </source>
</reference>
<sequence length="75" mass="8505">MFYDSIFTEQATTRLEIESEIRHAVEHDAFTLRYQPKVDLNSGKIIGAEALVRMQHNNGSLIQPDNFIPVAEETG</sequence>
<dbReference type="Pfam" id="PF00563">
    <property type="entry name" value="EAL"/>
    <property type="match status" value="1"/>
</dbReference>
<dbReference type="Proteomes" id="UP000509658">
    <property type="component" value="Chromosome"/>
</dbReference>
<dbReference type="EMBL" id="CP054491">
    <property type="protein sequence ID" value="QKQ28341.1"/>
    <property type="molecule type" value="Genomic_DNA"/>
</dbReference>
<accession>A0A6N0I1J7</accession>
<keyword evidence="3" id="KW-1185">Reference proteome</keyword>
<dbReference type="InterPro" id="IPR050706">
    <property type="entry name" value="Cyclic-di-GMP_PDE-like"/>
</dbReference>
<evidence type="ECO:0000313" key="2">
    <source>
        <dbReference type="EMBL" id="QKQ28341.1"/>
    </source>
</evidence>
<dbReference type="GO" id="GO:0071111">
    <property type="term" value="F:cyclic-guanylate-specific phosphodiesterase activity"/>
    <property type="evidence" value="ECO:0007669"/>
    <property type="project" value="InterPro"/>
</dbReference>
<proteinExistence type="predicted"/>
<dbReference type="Gene3D" id="3.20.20.450">
    <property type="entry name" value="EAL domain"/>
    <property type="match status" value="1"/>
</dbReference>
<organism evidence="2 3">
    <name type="scientific">Candidatus Reidiella endopervernicosa</name>
    <dbReference type="NCBI Taxonomy" id="2738883"/>
    <lineage>
        <taxon>Bacteria</taxon>
        <taxon>Pseudomonadati</taxon>
        <taxon>Pseudomonadota</taxon>
        <taxon>Gammaproteobacteria</taxon>
        <taxon>Candidatus Reidiella</taxon>
    </lineage>
</organism>
<gene>
    <name evidence="2" type="ORF">HUE57_17475</name>
</gene>
<dbReference type="PANTHER" id="PTHR33121">
    <property type="entry name" value="CYCLIC DI-GMP PHOSPHODIESTERASE PDEF"/>
    <property type="match status" value="1"/>
</dbReference>
<dbReference type="PROSITE" id="PS50883">
    <property type="entry name" value="EAL"/>
    <property type="match status" value="1"/>
</dbReference>
<dbReference type="SUPFAM" id="SSF141868">
    <property type="entry name" value="EAL domain-like"/>
    <property type="match status" value="1"/>
</dbReference>